<evidence type="ECO:0000313" key="3">
    <source>
        <dbReference type="Proteomes" id="UP000054018"/>
    </source>
</evidence>
<reference evidence="3" key="2">
    <citation type="submission" date="2015-01" db="EMBL/GenBank/DDBJ databases">
        <title>Evolutionary Origins and Diversification of the Mycorrhizal Mutualists.</title>
        <authorList>
            <consortium name="DOE Joint Genome Institute"/>
            <consortium name="Mycorrhizal Genomics Consortium"/>
            <person name="Kohler A."/>
            <person name="Kuo A."/>
            <person name="Nagy L.G."/>
            <person name="Floudas D."/>
            <person name="Copeland A."/>
            <person name="Barry K.W."/>
            <person name="Cichocki N."/>
            <person name="Veneault-Fourrey C."/>
            <person name="LaButti K."/>
            <person name="Lindquist E.A."/>
            <person name="Lipzen A."/>
            <person name="Lundell T."/>
            <person name="Morin E."/>
            <person name="Murat C."/>
            <person name="Riley R."/>
            <person name="Ohm R."/>
            <person name="Sun H."/>
            <person name="Tunlid A."/>
            <person name="Henrissat B."/>
            <person name="Grigoriev I.V."/>
            <person name="Hibbett D.S."/>
            <person name="Martin F."/>
        </authorList>
    </citation>
    <scope>NUCLEOTIDE SEQUENCE [LARGE SCALE GENOMIC DNA]</scope>
    <source>
        <strain evidence="3">441</strain>
    </source>
</reference>
<dbReference type="AlphaFoldDB" id="A0A0C9Z3L0"/>
<dbReference type="EMBL" id="KN833930">
    <property type="protein sequence ID" value="KIK14613.1"/>
    <property type="molecule type" value="Genomic_DNA"/>
</dbReference>
<protein>
    <submittedName>
        <fullName evidence="2">Uncharacterized protein</fullName>
    </submittedName>
</protein>
<evidence type="ECO:0000313" key="2">
    <source>
        <dbReference type="EMBL" id="KIK14613.1"/>
    </source>
</evidence>
<evidence type="ECO:0000256" key="1">
    <source>
        <dbReference type="SAM" id="MobiDB-lite"/>
    </source>
</evidence>
<proteinExistence type="predicted"/>
<sequence length="135" mass="15078">MYDAGANTLKYQLWLDARAREQVKWPCTDRGTSTIDDQGTTPSTSHQSPSSSIIHTTSVSVLPQTSTQKGKLSESHVLKELHARTTSCAVLAYHWGVGVTCKEMIGLIKMEERKRNDVRKRYGFPNVVSRTVTEP</sequence>
<gene>
    <name evidence="2" type="ORF">PISMIDRAFT_687799</name>
</gene>
<dbReference type="HOGENOM" id="CLU_1886575_0_0_1"/>
<dbReference type="Proteomes" id="UP000054018">
    <property type="component" value="Unassembled WGS sequence"/>
</dbReference>
<keyword evidence="3" id="KW-1185">Reference proteome</keyword>
<name>A0A0C9Z3L0_9AGAM</name>
<feature type="region of interest" description="Disordered" evidence="1">
    <location>
        <begin position="28"/>
        <end position="74"/>
    </location>
</feature>
<organism evidence="2 3">
    <name type="scientific">Pisolithus microcarpus 441</name>
    <dbReference type="NCBI Taxonomy" id="765257"/>
    <lineage>
        <taxon>Eukaryota</taxon>
        <taxon>Fungi</taxon>
        <taxon>Dikarya</taxon>
        <taxon>Basidiomycota</taxon>
        <taxon>Agaricomycotina</taxon>
        <taxon>Agaricomycetes</taxon>
        <taxon>Agaricomycetidae</taxon>
        <taxon>Boletales</taxon>
        <taxon>Sclerodermatineae</taxon>
        <taxon>Pisolithaceae</taxon>
        <taxon>Pisolithus</taxon>
    </lineage>
</organism>
<reference evidence="2 3" key="1">
    <citation type="submission" date="2014-04" db="EMBL/GenBank/DDBJ databases">
        <authorList>
            <consortium name="DOE Joint Genome Institute"/>
            <person name="Kuo A."/>
            <person name="Kohler A."/>
            <person name="Costa M.D."/>
            <person name="Nagy L.G."/>
            <person name="Floudas D."/>
            <person name="Copeland A."/>
            <person name="Barry K.W."/>
            <person name="Cichocki N."/>
            <person name="Veneault-Fourrey C."/>
            <person name="LaButti K."/>
            <person name="Lindquist E.A."/>
            <person name="Lipzen A."/>
            <person name="Lundell T."/>
            <person name="Morin E."/>
            <person name="Murat C."/>
            <person name="Sun H."/>
            <person name="Tunlid A."/>
            <person name="Henrissat B."/>
            <person name="Grigoriev I.V."/>
            <person name="Hibbett D.S."/>
            <person name="Martin F."/>
            <person name="Nordberg H.P."/>
            <person name="Cantor M.N."/>
            <person name="Hua S.X."/>
        </authorList>
    </citation>
    <scope>NUCLEOTIDE SEQUENCE [LARGE SCALE GENOMIC DNA]</scope>
    <source>
        <strain evidence="2 3">441</strain>
    </source>
</reference>
<feature type="compositionally biased region" description="Polar residues" evidence="1">
    <location>
        <begin position="30"/>
        <end position="39"/>
    </location>
</feature>
<accession>A0A0C9Z3L0</accession>
<feature type="compositionally biased region" description="Low complexity" evidence="1">
    <location>
        <begin position="40"/>
        <end position="61"/>
    </location>
</feature>